<gene>
    <name evidence="11" type="ORF">BPAG_LOCUS7123</name>
</gene>
<organism evidence="13">
    <name type="scientific">Brugia pahangi</name>
    <name type="common">Filarial nematode worm</name>
    <dbReference type="NCBI Taxonomy" id="6280"/>
    <lineage>
        <taxon>Eukaryota</taxon>
        <taxon>Metazoa</taxon>
        <taxon>Ecdysozoa</taxon>
        <taxon>Nematoda</taxon>
        <taxon>Chromadorea</taxon>
        <taxon>Rhabditida</taxon>
        <taxon>Spirurina</taxon>
        <taxon>Spiruromorpha</taxon>
        <taxon>Filarioidea</taxon>
        <taxon>Onchocercidae</taxon>
        <taxon>Brugia</taxon>
    </lineage>
</organism>
<dbReference type="InterPro" id="IPR000298">
    <property type="entry name" value="Cyt_c_oxidase-like_su3"/>
</dbReference>
<dbReference type="GO" id="GO:0004129">
    <property type="term" value="F:cytochrome-c oxidase activity"/>
    <property type="evidence" value="ECO:0007669"/>
    <property type="project" value="InterPro"/>
</dbReference>
<evidence type="ECO:0000256" key="4">
    <source>
        <dbReference type="ARBA" id="ARBA00022692"/>
    </source>
</evidence>
<keyword evidence="6 9" id="KW-1133">Transmembrane helix</keyword>
<dbReference type="Gene3D" id="1.20.120.80">
    <property type="entry name" value="Cytochrome c oxidase, subunit III, four-helix bundle"/>
    <property type="match status" value="1"/>
</dbReference>
<dbReference type="InterPro" id="IPR013833">
    <property type="entry name" value="Cyt_c_oxidase_su3_a-hlx"/>
</dbReference>
<evidence type="ECO:0000256" key="8">
    <source>
        <dbReference type="RuleBase" id="RU003375"/>
    </source>
</evidence>
<evidence type="ECO:0000256" key="1">
    <source>
        <dbReference type="ARBA" id="ARBA00004141"/>
    </source>
</evidence>
<dbReference type="SUPFAM" id="SSF81452">
    <property type="entry name" value="Cytochrome c oxidase subunit III-like"/>
    <property type="match status" value="1"/>
</dbReference>
<feature type="transmembrane region" description="Helical" evidence="9">
    <location>
        <begin position="6"/>
        <end position="27"/>
    </location>
</feature>
<dbReference type="GO" id="GO:0016020">
    <property type="term" value="C:membrane"/>
    <property type="evidence" value="ECO:0007669"/>
    <property type="project" value="UniProtKB-SubCell"/>
</dbReference>
<evidence type="ECO:0000256" key="7">
    <source>
        <dbReference type="ARBA" id="ARBA00023136"/>
    </source>
</evidence>
<evidence type="ECO:0000256" key="6">
    <source>
        <dbReference type="ARBA" id="ARBA00022989"/>
    </source>
</evidence>
<evidence type="ECO:0000256" key="2">
    <source>
        <dbReference type="ARBA" id="ARBA00010581"/>
    </source>
</evidence>
<evidence type="ECO:0000313" key="11">
    <source>
        <dbReference type="EMBL" id="VDN88309.1"/>
    </source>
</evidence>
<dbReference type="STRING" id="6280.A0A0N4TG20"/>
<accession>A0A0N4TG20</accession>
<sequence>MEFSYYPVIFGAGVLGIDFGLVLFMNIDSSLCPLTWLGGIWSPIGILSPDYLGINGMASLFLIINRQYTHNCFVINDRIYGRVFYIGTGLHGSHVLIGVFFLVINFFRVKFHNFNWYHTQAYDISIDYWRFLE</sequence>
<evidence type="ECO:0000256" key="9">
    <source>
        <dbReference type="SAM" id="Phobius"/>
    </source>
</evidence>
<evidence type="ECO:0000313" key="12">
    <source>
        <dbReference type="Proteomes" id="UP000278627"/>
    </source>
</evidence>
<dbReference type="WBParaSite" id="BPAG_0000715801-mRNA-1">
    <property type="protein sequence ID" value="BPAG_0000715801-mRNA-1"/>
    <property type="gene ID" value="BPAG_0000715801"/>
</dbReference>
<keyword evidence="5" id="KW-1278">Translocase</keyword>
<dbReference type="PROSITE" id="PS50253">
    <property type="entry name" value="COX3"/>
    <property type="match status" value="1"/>
</dbReference>
<dbReference type="InterPro" id="IPR024791">
    <property type="entry name" value="Cyt_c/ubiquinol_Oxase_su3"/>
</dbReference>
<comment type="function">
    <text evidence="8">Component of the cytochrome c oxidase, the last enzyme in the mitochondrial electron transport chain which drives oxidative phosphorylation. The respiratory chain contains 3 multisubunit complexes succinate dehydrogenase (complex II, CII), ubiquinol-cytochrome c oxidoreductase (cytochrome b-c1 complex, complex III, CIII) and cytochrome c oxidase (complex IV, CIV), that cooperate to transfer electrons derived from NADH and succinate to molecular oxygen, creating an electrochemical gradient over the inner membrane that drives transmembrane transport and the ATP synthase. Cytochrome c oxidase is the component of the respiratory chain that catalyzes the reduction of oxygen to water. Electrons originating from reduced cytochrome c in the intermembrane space (IMS) are transferred via the dinuclear copper A center (CU(A)) of subunit 2 and heme A of subunit 1 to the active site in subunit 1, a binuclear center (BNC) formed by heme A3 and copper B (CU(B)). The BNC reduces molecular oxygen to 2 water molecules using 4 electrons from cytochrome c in the IMS and 4 protons from the mitochondrial matrix.</text>
</comment>
<evidence type="ECO:0000313" key="13">
    <source>
        <dbReference type="WBParaSite" id="BPAG_0000715801-mRNA-1"/>
    </source>
</evidence>
<dbReference type="GO" id="GO:0006123">
    <property type="term" value="P:mitochondrial electron transport, cytochrome c to oxygen"/>
    <property type="evidence" value="ECO:0007669"/>
    <property type="project" value="TreeGrafter"/>
</dbReference>
<reference evidence="11 12" key="2">
    <citation type="submission" date="2018-11" db="EMBL/GenBank/DDBJ databases">
        <authorList>
            <consortium name="Pathogen Informatics"/>
        </authorList>
    </citation>
    <scope>NUCLEOTIDE SEQUENCE [LARGE SCALE GENOMIC DNA]</scope>
</reference>
<dbReference type="GO" id="GO:0005739">
    <property type="term" value="C:mitochondrion"/>
    <property type="evidence" value="ECO:0007669"/>
    <property type="project" value="TreeGrafter"/>
</dbReference>
<dbReference type="InterPro" id="IPR035973">
    <property type="entry name" value="Cyt_c_oxidase_su3-like_sf"/>
</dbReference>
<evidence type="ECO:0000256" key="3">
    <source>
        <dbReference type="ARBA" id="ARBA00015944"/>
    </source>
</evidence>
<proteinExistence type="inferred from homology"/>
<comment type="subcellular location">
    <subcellularLocation>
        <location evidence="1">Membrane</location>
        <topology evidence="1">Multi-pass membrane protein</topology>
    </subcellularLocation>
</comment>
<dbReference type="AlphaFoldDB" id="A0A0N4TG20"/>
<evidence type="ECO:0000256" key="5">
    <source>
        <dbReference type="ARBA" id="ARBA00022967"/>
    </source>
</evidence>
<keyword evidence="4 8" id="KW-0812">Transmembrane</keyword>
<dbReference type="Proteomes" id="UP000278627">
    <property type="component" value="Unassembled WGS sequence"/>
</dbReference>
<feature type="transmembrane region" description="Helical" evidence="9">
    <location>
        <begin position="39"/>
        <end position="64"/>
    </location>
</feature>
<name>A0A0N4TG20_BRUPA</name>
<evidence type="ECO:0000259" key="10">
    <source>
        <dbReference type="PROSITE" id="PS50253"/>
    </source>
</evidence>
<comment type="similarity">
    <text evidence="2 8">Belongs to the cytochrome c oxidase subunit 3 family.</text>
</comment>
<keyword evidence="12" id="KW-1185">Reference proteome</keyword>
<reference evidence="13" key="1">
    <citation type="submission" date="2017-02" db="UniProtKB">
        <authorList>
            <consortium name="WormBaseParasite"/>
        </authorList>
    </citation>
    <scope>IDENTIFICATION</scope>
</reference>
<dbReference type="Pfam" id="PF00510">
    <property type="entry name" value="COX3"/>
    <property type="match status" value="1"/>
</dbReference>
<keyword evidence="7 9" id="KW-0472">Membrane</keyword>
<dbReference type="PANTHER" id="PTHR11403">
    <property type="entry name" value="CYTOCHROME C OXIDASE SUBUNIT III"/>
    <property type="match status" value="1"/>
</dbReference>
<protein>
    <recommendedName>
        <fullName evidence="3 8">Cytochrome c oxidase subunit 3</fullName>
    </recommendedName>
</protein>
<dbReference type="PANTHER" id="PTHR11403:SF7">
    <property type="entry name" value="CYTOCHROME C OXIDASE SUBUNIT 3"/>
    <property type="match status" value="1"/>
</dbReference>
<feature type="transmembrane region" description="Helical" evidence="9">
    <location>
        <begin position="84"/>
        <end position="107"/>
    </location>
</feature>
<dbReference type="EMBL" id="UZAD01007575">
    <property type="protein sequence ID" value="VDN88309.1"/>
    <property type="molecule type" value="Genomic_DNA"/>
</dbReference>
<keyword evidence="8" id="KW-0496">Mitochondrion</keyword>
<feature type="domain" description="Heme-copper oxidase subunit III family profile" evidence="10">
    <location>
        <begin position="67"/>
        <end position="133"/>
    </location>
</feature>